<sequence length="208" mass="24015">MARNLEVKKRGNKKRRQKAVYLIIAEGRNKTETLYLTNFQDQSKSFIIRFVKAGSNTDAESLYKTMVAKWKELGLDANEGDKGFIVIDMDNDEQKAEKIATLINKNSNDAISFVVSNPTFEIWFLLHFKYTTKFYKDGNAVIDDLKKYISNYDKNIDVFQLCEHSLTDAIENSKKLEEFFLNSGWPSVECNPRTDAGRLVKRLMDNSQ</sequence>
<reference evidence="2" key="1">
    <citation type="submission" date="2016-10" db="EMBL/GenBank/DDBJ databases">
        <authorList>
            <person name="Varghese N."/>
        </authorList>
    </citation>
    <scope>NUCLEOTIDE SEQUENCE [LARGE SCALE GENOMIC DNA]</scope>
    <source>
        <strain evidence="2">ACV-9</strain>
    </source>
</reference>
<dbReference type="Proteomes" id="UP000182321">
    <property type="component" value="Unassembled WGS sequence"/>
</dbReference>
<name>A0A1H7HBB4_9FIRM</name>
<organism evidence="1 2">
    <name type="scientific">Pseudobutyrivibrio ruminis</name>
    <dbReference type="NCBI Taxonomy" id="46206"/>
    <lineage>
        <taxon>Bacteria</taxon>
        <taxon>Bacillati</taxon>
        <taxon>Bacillota</taxon>
        <taxon>Clostridia</taxon>
        <taxon>Lachnospirales</taxon>
        <taxon>Lachnospiraceae</taxon>
        <taxon>Pseudobutyrivibrio</taxon>
    </lineage>
</organism>
<proteinExistence type="predicted"/>
<gene>
    <name evidence="1" type="ORF">SAMN02910377_00965</name>
</gene>
<dbReference type="InterPro" id="IPR025591">
    <property type="entry name" value="RloB"/>
</dbReference>
<accession>A0A1H7HBB4</accession>
<evidence type="ECO:0000313" key="2">
    <source>
        <dbReference type="Proteomes" id="UP000182321"/>
    </source>
</evidence>
<dbReference type="AlphaFoldDB" id="A0A1H7HBB4"/>
<keyword evidence="2" id="KW-1185">Reference proteome</keyword>
<evidence type="ECO:0000313" key="1">
    <source>
        <dbReference type="EMBL" id="SEK46632.1"/>
    </source>
</evidence>
<dbReference type="EMBL" id="FNZX01000005">
    <property type="protein sequence ID" value="SEK46632.1"/>
    <property type="molecule type" value="Genomic_DNA"/>
</dbReference>
<dbReference type="RefSeq" id="WP_074789816.1">
    <property type="nucleotide sequence ID" value="NZ_FNZX01000005.1"/>
</dbReference>
<protein>
    <submittedName>
        <fullName evidence="1">RloB-like protein</fullName>
    </submittedName>
</protein>
<dbReference type="Pfam" id="PF13707">
    <property type="entry name" value="RloB"/>
    <property type="match status" value="1"/>
</dbReference>